<protein>
    <submittedName>
        <fullName evidence="2">Uncharacterized protein</fullName>
    </submittedName>
</protein>
<feature type="region of interest" description="Disordered" evidence="1">
    <location>
        <begin position="25"/>
        <end position="47"/>
    </location>
</feature>
<dbReference type="EMBL" id="BARS01026098">
    <property type="protein sequence ID" value="GAG11728.1"/>
    <property type="molecule type" value="Genomic_DNA"/>
</dbReference>
<dbReference type="AlphaFoldDB" id="X0VGX1"/>
<name>X0VGX1_9ZZZZ</name>
<evidence type="ECO:0000256" key="1">
    <source>
        <dbReference type="SAM" id="MobiDB-lite"/>
    </source>
</evidence>
<evidence type="ECO:0000313" key="2">
    <source>
        <dbReference type="EMBL" id="GAG11728.1"/>
    </source>
</evidence>
<reference evidence="2" key="1">
    <citation type="journal article" date="2014" name="Front. Microbiol.">
        <title>High frequency of phylogenetically diverse reductive dehalogenase-homologous genes in deep subseafloor sedimentary metagenomes.</title>
        <authorList>
            <person name="Kawai M."/>
            <person name="Futagami T."/>
            <person name="Toyoda A."/>
            <person name="Takaki Y."/>
            <person name="Nishi S."/>
            <person name="Hori S."/>
            <person name="Arai W."/>
            <person name="Tsubouchi T."/>
            <person name="Morono Y."/>
            <person name="Uchiyama I."/>
            <person name="Ito T."/>
            <person name="Fujiyama A."/>
            <person name="Inagaki F."/>
            <person name="Takami H."/>
        </authorList>
    </citation>
    <scope>NUCLEOTIDE SEQUENCE</scope>
    <source>
        <strain evidence="2">Expedition CK06-06</strain>
    </source>
</reference>
<proteinExistence type="predicted"/>
<accession>X0VGX1</accession>
<comment type="caution">
    <text evidence="2">The sequence shown here is derived from an EMBL/GenBank/DDBJ whole genome shotgun (WGS) entry which is preliminary data.</text>
</comment>
<gene>
    <name evidence="2" type="ORF">S01H1_41169</name>
</gene>
<sequence length="47" mass="4941">MCGAALGIFEDGKKIGEGYSPFTAEKYSIDQPSSVPTPSDEVKDSTS</sequence>
<organism evidence="2">
    <name type="scientific">marine sediment metagenome</name>
    <dbReference type="NCBI Taxonomy" id="412755"/>
    <lineage>
        <taxon>unclassified sequences</taxon>
        <taxon>metagenomes</taxon>
        <taxon>ecological metagenomes</taxon>
    </lineage>
</organism>